<evidence type="ECO:0008006" key="5">
    <source>
        <dbReference type="Google" id="ProtNLM"/>
    </source>
</evidence>
<feature type="signal peptide" evidence="2">
    <location>
        <begin position="1"/>
        <end position="21"/>
    </location>
</feature>
<evidence type="ECO:0000313" key="4">
    <source>
        <dbReference type="Proteomes" id="UP000505355"/>
    </source>
</evidence>
<evidence type="ECO:0000256" key="2">
    <source>
        <dbReference type="SAM" id="SignalP"/>
    </source>
</evidence>
<dbReference type="EMBL" id="CP054139">
    <property type="protein sequence ID" value="QKJ31063.1"/>
    <property type="molecule type" value="Genomic_DNA"/>
</dbReference>
<reference evidence="3 4" key="1">
    <citation type="submission" date="2020-05" db="EMBL/GenBank/DDBJ databases">
        <title>Mucilaginibacter mali sp. nov.</title>
        <authorList>
            <person name="Kim H.S."/>
            <person name="Lee K.C."/>
            <person name="Suh M.K."/>
            <person name="Kim J.-S."/>
            <person name="Han K.-I."/>
            <person name="Eom M.K."/>
            <person name="Shin Y.K."/>
            <person name="Lee J.-S."/>
        </authorList>
    </citation>
    <scope>NUCLEOTIDE SEQUENCE [LARGE SCALE GENOMIC DNA]</scope>
    <source>
        <strain evidence="3 4">G2-14</strain>
    </source>
</reference>
<sequence length="477" mass="50153">MKKALTAGIALLSTIPFISKAQTWSGSTPGNIYYNSGFVGVGASSPRTMLEVAPPSGNKPAAIFRLYGNTSWGHVLTLSTDGAYGNDDARMLFSYRGGNKQWAIGGYTNSNRFGIWEDSGDGIFGSGGFGTERLTVAAGGNIGIGTSTPQSALDLGDGTNGRSIVWSGGGGNWYSSIGTSYSSGATNVLNGLKLNTTADQTLSSYTGYVAASGTRWDLLSGDISFFNAPPASQTANTVFNYAANTKMIVKSSGNVGIGTLSPAGTLQVKQSSYDLLTGTYTLDIGLGGTSAGWARAFRVVNSSNSDGKDGGAFGAVGSGTAPNYVYMSIPTADATGYDSQKIIALDNSGNVGIGTTNPQGYKLAVKGSLIAEEIKVKLSSSWPDYVFKPSYKLPTLAEVKTYIDKNQHLPDVPSADDVAKNGLDVGEMNKLLMKKVEELTLYLIGQDKAKQDQQKEIDLLKQQLTNLTKIVNQIQQH</sequence>
<dbReference type="RefSeq" id="WP_173415730.1">
    <property type="nucleotide sequence ID" value="NZ_CP054139.1"/>
</dbReference>
<protein>
    <recommendedName>
        <fullName evidence="5">Peptidase S74 domain-containing protein</fullName>
    </recommendedName>
</protein>
<keyword evidence="2" id="KW-0732">Signal</keyword>
<gene>
    <name evidence="3" type="ORF">HQ865_15305</name>
</gene>
<accession>A0A7D4PVI5</accession>
<dbReference type="Proteomes" id="UP000505355">
    <property type="component" value="Chromosome"/>
</dbReference>
<feature type="coiled-coil region" evidence="1">
    <location>
        <begin position="450"/>
        <end position="477"/>
    </location>
</feature>
<keyword evidence="1" id="KW-0175">Coiled coil</keyword>
<dbReference type="AlphaFoldDB" id="A0A7D4PVI5"/>
<evidence type="ECO:0000313" key="3">
    <source>
        <dbReference type="EMBL" id="QKJ31063.1"/>
    </source>
</evidence>
<proteinExistence type="predicted"/>
<organism evidence="3 4">
    <name type="scientific">Mucilaginibacter mali</name>
    <dbReference type="NCBI Taxonomy" id="2740462"/>
    <lineage>
        <taxon>Bacteria</taxon>
        <taxon>Pseudomonadati</taxon>
        <taxon>Bacteroidota</taxon>
        <taxon>Sphingobacteriia</taxon>
        <taxon>Sphingobacteriales</taxon>
        <taxon>Sphingobacteriaceae</taxon>
        <taxon>Mucilaginibacter</taxon>
    </lineage>
</organism>
<feature type="chain" id="PRO_5028928042" description="Peptidase S74 domain-containing protein" evidence="2">
    <location>
        <begin position="22"/>
        <end position="477"/>
    </location>
</feature>
<evidence type="ECO:0000256" key="1">
    <source>
        <dbReference type="SAM" id="Coils"/>
    </source>
</evidence>
<keyword evidence="4" id="KW-1185">Reference proteome</keyword>
<name>A0A7D4PVI5_9SPHI</name>
<dbReference type="KEGG" id="mmab:HQ865_15305"/>